<dbReference type="GO" id="GO:0046905">
    <property type="term" value="F:15-cis-phytoene synthase activity"/>
    <property type="evidence" value="ECO:0007669"/>
    <property type="project" value="UniProtKB-EC"/>
</dbReference>
<proteinExistence type="predicted"/>
<evidence type="ECO:0000313" key="4">
    <source>
        <dbReference type="EMBL" id="KAK9672190.1"/>
    </source>
</evidence>
<evidence type="ECO:0000256" key="2">
    <source>
        <dbReference type="ARBA" id="ARBA00012396"/>
    </source>
</evidence>
<gene>
    <name evidence="4" type="ORF">RND81_12G083300</name>
</gene>
<dbReference type="Pfam" id="PF00494">
    <property type="entry name" value="SQS_PSY"/>
    <property type="match status" value="1"/>
</dbReference>
<accession>A0AAW1H812</accession>
<organism evidence="4 5">
    <name type="scientific">Saponaria officinalis</name>
    <name type="common">Common soapwort</name>
    <name type="synonym">Lychnis saponaria</name>
    <dbReference type="NCBI Taxonomy" id="3572"/>
    <lineage>
        <taxon>Eukaryota</taxon>
        <taxon>Viridiplantae</taxon>
        <taxon>Streptophyta</taxon>
        <taxon>Embryophyta</taxon>
        <taxon>Tracheophyta</taxon>
        <taxon>Spermatophyta</taxon>
        <taxon>Magnoliopsida</taxon>
        <taxon>eudicotyledons</taxon>
        <taxon>Gunneridae</taxon>
        <taxon>Pentapetalae</taxon>
        <taxon>Caryophyllales</taxon>
        <taxon>Caryophyllaceae</taxon>
        <taxon>Caryophylleae</taxon>
        <taxon>Saponaria</taxon>
    </lineage>
</organism>
<keyword evidence="3" id="KW-0125">Carotenoid biosynthesis</keyword>
<reference evidence="4" key="1">
    <citation type="submission" date="2024-03" db="EMBL/GenBank/DDBJ databases">
        <title>WGS assembly of Saponaria officinalis var. Norfolk2.</title>
        <authorList>
            <person name="Jenkins J."/>
            <person name="Shu S."/>
            <person name="Grimwood J."/>
            <person name="Barry K."/>
            <person name="Goodstein D."/>
            <person name="Schmutz J."/>
            <person name="Leebens-Mack J."/>
            <person name="Osbourn A."/>
        </authorList>
    </citation>
    <scope>NUCLEOTIDE SEQUENCE [LARGE SCALE GENOMIC DNA]</scope>
    <source>
        <strain evidence="4">JIC</strain>
    </source>
</reference>
<protein>
    <recommendedName>
        <fullName evidence="2">15-cis-phytoene synthase</fullName>
        <ecNumber evidence="2">2.5.1.32</ecNumber>
    </recommendedName>
</protein>
<dbReference type="PANTHER" id="PTHR31480">
    <property type="entry name" value="BIFUNCTIONAL LYCOPENE CYCLASE/PHYTOENE SYNTHASE"/>
    <property type="match status" value="1"/>
</dbReference>
<keyword evidence="5" id="KW-1185">Reference proteome</keyword>
<dbReference type="Proteomes" id="UP001443914">
    <property type="component" value="Unassembled WGS sequence"/>
</dbReference>
<comment type="caution">
    <text evidence="4">The sequence shown here is derived from an EMBL/GenBank/DDBJ whole genome shotgun (WGS) entry which is preliminary data.</text>
</comment>
<name>A0AAW1H812_SAPOF</name>
<comment type="catalytic activity">
    <reaction evidence="1">
        <text>2 (2E,6E,10E)-geranylgeranyl diphosphate = 15-cis-phytoene + 2 diphosphate</text>
        <dbReference type="Rhea" id="RHEA:34475"/>
        <dbReference type="ChEBI" id="CHEBI:27787"/>
        <dbReference type="ChEBI" id="CHEBI:33019"/>
        <dbReference type="ChEBI" id="CHEBI:58756"/>
        <dbReference type="EC" id="2.5.1.32"/>
    </reaction>
</comment>
<dbReference type="SUPFAM" id="SSF48576">
    <property type="entry name" value="Terpenoid synthases"/>
    <property type="match status" value="1"/>
</dbReference>
<dbReference type="Gene3D" id="1.10.600.10">
    <property type="entry name" value="Farnesyl Diphosphate Synthase"/>
    <property type="match status" value="1"/>
</dbReference>
<dbReference type="InterPro" id="IPR002060">
    <property type="entry name" value="Squ/phyt_synthse"/>
</dbReference>
<evidence type="ECO:0000256" key="3">
    <source>
        <dbReference type="ARBA" id="ARBA00022746"/>
    </source>
</evidence>
<dbReference type="InterPro" id="IPR008949">
    <property type="entry name" value="Isoprenoid_synthase_dom_sf"/>
</dbReference>
<dbReference type="EMBL" id="JBDFQZ010000012">
    <property type="protein sequence ID" value="KAK9672190.1"/>
    <property type="molecule type" value="Genomic_DNA"/>
</dbReference>
<evidence type="ECO:0000256" key="1">
    <source>
        <dbReference type="ARBA" id="ARBA00001805"/>
    </source>
</evidence>
<sequence length="221" mass="25107">MSIALLWVVSPTTEVVYTNFGLTETSLARLVFEGRTRKITCNMRQRKWNSWSLGVEKQKRRVGFPVLSSIVANPTEDTTVVTSEQRVYDVVLKQAALVNRELQPRGDRDLDVKSDFFVPGTLNLLGEAYDRCGEVRAEYAKTFYLETLLMTPEKRRAIWAIYVGCRRTDELVDGPNASHITPTALDRWESRLEDLFSGQPFDMLDAALCHTVAKFPIDIQG</sequence>
<dbReference type="GO" id="GO:0016117">
    <property type="term" value="P:carotenoid biosynthetic process"/>
    <property type="evidence" value="ECO:0007669"/>
    <property type="project" value="UniProtKB-KW"/>
</dbReference>
<evidence type="ECO:0000313" key="5">
    <source>
        <dbReference type="Proteomes" id="UP001443914"/>
    </source>
</evidence>
<dbReference type="EC" id="2.5.1.32" evidence="2"/>
<dbReference type="AlphaFoldDB" id="A0AAW1H812"/>